<dbReference type="Pfam" id="PF00005">
    <property type="entry name" value="ABC_tran"/>
    <property type="match status" value="1"/>
</dbReference>
<dbReference type="Pfam" id="PF00664">
    <property type="entry name" value="ABC_membrane"/>
    <property type="match status" value="1"/>
</dbReference>
<keyword evidence="8" id="KW-0653">Protein transport</keyword>
<dbReference type="SUPFAM" id="SSF90123">
    <property type="entry name" value="ABC transporter transmembrane region"/>
    <property type="match status" value="1"/>
</dbReference>
<dbReference type="PROSITE" id="PS50929">
    <property type="entry name" value="ABC_TM1F"/>
    <property type="match status" value="1"/>
</dbReference>
<dbReference type="SMART" id="SM00382">
    <property type="entry name" value="AAA"/>
    <property type="match status" value="1"/>
</dbReference>
<feature type="domain" description="Peptidase C39" evidence="15">
    <location>
        <begin position="22"/>
        <end position="142"/>
    </location>
</feature>
<dbReference type="GO" id="GO:0006508">
    <property type="term" value="P:proteolysis"/>
    <property type="evidence" value="ECO:0007669"/>
    <property type="project" value="InterPro"/>
</dbReference>
<dbReference type="Gene3D" id="3.90.70.10">
    <property type="entry name" value="Cysteine proteinases"/>
    <property type="match status" value="1"/>
</dbReference>
<keyword evidence="9 12" id="KW-1133">Transmembrane helix</keyword>
<dbReference type="Proteomes" id="UP000766246">
    <property type="component" value="Unassembled WGS sequence"/>
</dbReference>
<dbReference type="PANTHER" id="PTHR24221">
    <property type="entry name" value="ATP-BINDING CASSETTE SUB-FAMILY B"/>
    <property type="match status" value="1"/>
</dbReference>
<dbReference type="PROSITE" id="PS50990">
    <property type="entry name" value="PEPTIDASE_C39"/>
    <property type="match status" value="1"/>
</dbReference>
<evidence type="ECO:0000256" key="3">
    <source>
        <dbReference type="ARBA" id="ARBA00022475"/>
    </source>
</evidence>
<keyword evidence="6" id="KW-0788">Thiol protease</keyword>
<keyword evidence="6" id="KW-0378">Hydrolase</keyword>
<dbReference type="Gene3D" id="1.20.1560.10">
    <property type="entry name" value="ABC transporter type 1, transmembrane domain"/>
    <property type="match status" value="1"/>
</dbReference>
<evidence type="ECO:0000259" key="13">
    <source>
        <dbReference type="PROSITE" id="PS50893"/>
    </source>
</evidence>
<accession>A0A927YKQ5</accession>
<keyword evidence="3" id="KW-1003">Cell membrane</keyword>
<evidence type="ECO:0000256" key="1">
    <source>
        <dbReference type="ARBA" id="ARBA00004651"/>
    </source>
</evidence>
<dbReference type="InterPro" id="IPR027417">
    <property type="entry name" value="P-loop_NTPase"/>
</dbReference>
<dbReference type="InterPro" id="IPR022514">
    <property type="entry name" value="NHPM_micro_ABC1"/>
</dbReference>
<keyword evidence="4 12" id="KW-0812">Transmembrane</keyword>
<keyword evidence="11" id="KW-0080">Bacteriocin transport</keyword>
<dbReference type="InterPro" id="IPR017871">
    <property type="entry name" value="ABC_transporter-like_CS"/>
</dbReference>
<evidence type="ECO:0000313" key="17">
    <source>
        <dbReference type="Proteomes" id="UP000766246"/>
    </source>
</evidence>
<keyword evidence="10 12" id="KW-0472">Membrane</keyword>
<evidence type="ECO:0000256" key="2">
    <source>
        <dbReference type="ARBA" id="ARBA00022448"/>
    </source>
</evidence>
<keyword evidence="2" id="KW-0813">Transport</keyword>
<dbReference type="GO" id="GO:0016887">
    <property type="term" value="F:ATP hydrolysis activity"/>
    <property type="evidence" value="ECO:0007669"/>
    <property type="project" value="InterPro"/>
</dbReference>
<keyword evidence="7" id="KW-0067">ATP-binding</keyword>
<feature type="transmembrane region" description="Helical" evidence="12">
    <location>
        <begin position="393"/>
        <end position="419"/>
    </location>
</feature>
<feature type="domain" description="ABC transporter" evidence="13">
    <location>
        <begin position="492"/>
        <end position="725"/>
    </location>
</feature>
<organism evidence="16 17">
    <name type="scientific">Pseudobutyrivibrio ruminis</name>
    <dbReference type="NCBI Taxonomy" id="46206"/>
    <lineage>
        <taxon>Bacteria</taxon>
        <taxon>Bacillati</taxon>
        <taxon>Bacillota</taxon>
        <taxon>Clostridia</taxon>
        <taxon>Lachnospirales</taxon>
        <taxon>Lachnospiraceae</taxon>
        <taxon>Pseudobutyrivibrio</taxon>
    </lineage>
</organism>
<sequence length="726" mass="80426">MANKKIPPTITNGVAKVPVILQLEMLECGAAALAMVMAYYGKWVPLEQVRLDCGISRNGSNAQNIYKAAVSYGFDVKAFKCSPEELKNDDKFPCIIHWNMNHFVVLNGFKGNKVYINDPARGSICISYKEFDDSFTGVAIILTPSKEFVPSGKKKSIISFVKKRMVGTGAMVLFAMLTTAIAYLFGIFDSVFSKIYLDRILTGINREWLNSFITILVIFAILHIVVLWGKTIYSLKINGKMAAIGSCSYMWKVLRLPMDFFSQRLAGDIEGRVVLNSSIASTLVNTFAPLLINTCMMIFYLVLLLKQNIMLTIVGIGTVVLNIIVSRIISNKRINIARVEMRDIGKLESTTASGIDMIETIKASGAETGFFKKWAGYQASVNSQKILAEETELFWGGIPVFFNTIANYVVLVLGIYLVMRGNFTLGAVFMVQGLITSFIEPANTLINAGQTIQEMRTNMERIEDVMEYPEDVALAENVGVNNQSLAKLKGNIKIKNLTFGYSKLDAPILRNFSLTINSGERIAIVGASGCGKSTISRLVSGLYMPWSGEILFDGKRRDEYPREVMTGSIAVVDQDIILFEDTIANNIRMWDDSIKDFEVILAARDAQIHDDILKMPGGYNHKITSGGRDLSGGQRQRMEIARVLAQDPMIIILDEATSALDAKTEYDVVKSIKDRGITCIVIAHRLSTIRDCDKIIVIDHGNIVEQGTHDELIKAGNVYANLIANE</sequence>
<reference evidence="16" key="1">
    <citation type="submission" date="2019-04" db="EMBL/GenBank/DDBJ databases">
        <title>Evolution of Biomass-Degrading Anaerobic Consortia Revealed by Metagenomics.</title>
        <authorList>
            <person name="Peng X."/>
        </authorList>
    </citation>
    <scope>NUCLEOTIDE SEQUENCE</scope>
    <source>
        <strain evidence="16">SIG311</strain>
    </source>
</reference>
<evidence type="ECO:0000256" key="12">
    <source>
        <dbReference type="SAM" id="Phobius"/>
    </source>
</evidence>
<dbReference type="EMBL" id="SVER01000005">
    <property type="protein sequence ID" value="MBE5918795.1"/>
    <property type="molecule type" value="Genomic_DNA"/>
</dbReference>
<evidence type="ECO:0000256" key="10">
    <source>
        <dbReference type="ARBA" id="ARBA00023136"/>
    </source>
</evidence>
<keyword evidence="5" id="KW-0547">Nucleotide-binding</keyword>
<dbReference type="InterPro" id="IPR003439">
    <property type="entry name" value="ABC_transporter-like_ATP-bd"/>
</dbReference>
<dbReference type="InterPro" id="IPR039421">
    <property type="entry name" value="Type_1_exporter"/>
</dbReference>
<evidence type="ECO:0000256" key="7">
    <source>
        <dbReference type="ARBA" id="ARBA00022840"/>
    </source>
</evidence>
<name>A0A927YKQ5_9FIRM</name>
<comment type="caution">
    <text evidence="16">The sequence shown here is derived from an EMBL/GenBank/DDBJ whole genome shotgun (WGS) entry which is preliminary data.</text>
</comment>
<evidence type="ECO:0000313" key="16">
    <source>
        <dbReference type="EMBL" id="MBE5918795.1"/>
    </source>
</evidence>
<dbReference type="AlphaFoldDB" id="A0A927YKQ5"/>
<keyword evidence="6" id="KW-0645">Protease</keyword>
<dbReference type="InterPro" id="IPR005074">
    <property type="entry name" value="Peptidase_C39"/>
</dbReference>
<dbReference type="NCBIfam" id="TIGR03796">
    <property type="entry name" value="NHLM_micro_ABC1"/>
    <property type="match status" value="1"/>
</dbReference>
<dbReference type="CDD" id="cd18569">
    <property type="entry name" value="ABC_6TM_NHLM_bacteriocin"/>
    <property type="match status" value="1"/>
</dbReference>
<feature type="transmembrane region" description="Helical" evidence="12">
    <location>
        <begin position="208"/>
        <end position="228"/>
    </location>
</feature>
<feature type="transmembrane region" description="Helical" evidence="12">
    <location>
        <begin position="282"/>
        <end position="303"/>
    </location>
</feature>
<dbReference type="Gene3D" id="3.40.50.300">
    <property type="entry name" value="P-loop containing nucleotide triphosphate hydrolases"/>
    <property type="match status" value="1"/>
</dbReference>
<dbReference type="GO" id="GO:0140359">
    <property type="term" value="F:ABC-type transporter activity"/>
    <property type="evidence" value="ECO:0007669"/>
    <property type="project" value="InterPro"/>
</dbReference>
<dbReference type="GO" id="GO:0008234">
    <property type="term" value="F:cysteine-type peptidase activity"/>
    <property type="evidence" value="ECO:0007669"/>
    <property type="project" value="UniProtKB-KW"/>
</dbReference>
<dbReference type="PROSITE" id="PS00211">
    <property type="entry name" value="ABC_TRANSPORTER_1"/>
    <property type="match status" value="1"/>
</dbReference>
<protein>
    <submittedName>
        <fullName evidence="16">NHLP family bacteriocin export ABC transporter peptidase/permease/ATPase subunit</fullName>
    </submittedName>
</protein>
<evidence type="ECO:0000256" key="4">
    <source>
        <dbReference type="ARBA" id="ARBA00022692"/>
    </source>
</evidence>
<gene>
    <name evidence="16" type="ORF">E7272_03030</name>
</gene>
<dbReference type="SUPFAM" id="SSF52540">
    <property type="entry name" value="P-loop containing nucleoside triphosphate hydrolases"/>
    <property type="match status" value="1"/>
</dbReference>
<feature type="transmembrane region" description="Helical" evidence="12">
    <location>
        <begin position="309"/>
        <end position="329"/>
    </location>
</feature>
<evidence type="ECO:0000256" key="5">
    <source>
        <dbReference type="ARBA" id="ARBA00022741"/>
    </source>
</evidence>
<dbReference type="GO" id="GO:0043213">
    <property type="term" value="P:bacteriocin transport"/>
    <property type="evidence" value="ECO:0007669"/>
    <property type="project" value="UniProtKB-KW"/>
</dbReference>
<dbReference type="InterPro" id="IPR011527">
    <property type="entry name" value="ABC1_TM_dom"/>
</dbReference>
<feature type="transmembrane region" description="Helical" evidence="12">
    <location>
        <begin position="165"/>
        <end position="188"/>
    </location>
</feature>
<evidence type="ECO:0000259" key="14">
    <source>
        <dbReference type="PROSITE" id="PS50929"/>
    </source>
</evidence>
<dbReference type="FunFam" id="3.40.50.300:FF:000299">
    <property type="entry name" value="ABC transporter ATP-binding protein/permease"/>
    <property type="match status" value="1"/>
</dbReference>
<dbReference type="GO" id="GO:0015031">
    <property type="term" value="P:protein transport"/>
    <property type="evidence" value="ECO:0007669"/>
    <property type="project" value="UniProtKB-KW"/>
</dbReference>
<dbReference type="InterPro" id="IPR003593">
    <property type="entry name" value="AAA+_ATPase"/>
</dbReference>
<feature type="domain" description="ABC transmembrane type-1" evidence="14">
    <location>
        <begin position="173"/>
        <end position="454"/>
    </location>
</feature>
<dbReference type="PANTHER" id="PTHR24221:SF654">
    <property type="entry name" value="ATP-BINDING CASSETTE SUB-FAMILY B MEMBER 6"/>
    <property type="match status" value="1"/>
</dbReference>
<dbReference type="PROSITE" id="PS50893">
    <property type="entry name" value="ABC_TRANSPORTER_2"/>
    <property type="match status" value="1"/>
</dbReference>
<evidence type="ECO:0000256" key="9">
    <source>
        <dbReference type="ARBA" id="ARBA00022989"/>
    </source>
</evidence>
<proteinExistence type="predicted"/>
<evidence type="ECO:0000256" key="6">
    <source>
        <dbReference type="ARBA" id="ARBA00022807"/>
    </source>
</evidence>
<dbReference type="Pfam" id="PF03412">
    <property type="entry name" value="Peptidase_C39"/>
    <property type="match status" value="1"/>
</dbReference>
<dbReference type="GO" id="GO:0005524">
    <property type="term" value="F:ATP binding"/>
    <property type="evidence" value="ECO:0007669"/>
    <property type="project" value="UniProtKB-KW"/>
</dbReference>
<dbReference type="GO" id="GO:0005886">
    <property type="term" value="C:plasma membrane"/>
    <property type="evidence" value="ECO:0007669"/>
    <property type="project" value="UniProtKB-SubCell"/>
</dbReference>
<dbReference type="GO" id="GO:0034040">
    <property type="term" value="F:ATPase-coupled lipid transmembrane transporter activity"/>
    <property type="evidence" value="ECO:0007669"/>
    <property type="project" value="TreeGrafter"/>
</dbReference>
<evidence type="ECO:0000256" key="8">
    <source>
        <dbReference type="ARBA" id="ARBA00022927"/>
    </source>
</evidence>
<evidence type="ECO:0000259" key="15">
    <source>
        <dbReference type="PROSITE" id="PS50990"/>
    </source>
</evidence>
<dbReference type="InterPro" id="IPR036640">
    <property type="entry name" value="ABC1_TM_sf"/>
</dbReference>
<evidence type="ECO:0000256" key="11">
    <source>
        <dbReference type="ARBA" id="ARBA00043264"/>
    </source>
</evidence>
<comment type="subcellular location">
    <subcellularLocation>
        <location evidence="1">Cell membrane</location>
        <topology evidence="1">Multi-pass membrane protein</topology>
    </subcellularLocation>
</comment>